<dbReference type="InterPro" id="IPR052054">
    <property type="entry name" value="Oxidative_DNA_repair_enzyme"/>
</dbReference>
<dbReference type="GO" id="GO:0006289">
    <property type="term" value="P:nucleotide-excision repair"/>
    <property type="evidence" value="ECO:0007669"/>
    <property type="project" value="InterPro"/>
</dbReference>
<evidence type="ECO:0000256" key="6">
    <source>
        <dbReference type="ARBA" id="ARBA00023204"/>
    </source>
</evidence>
<dbReference type="FunFam" id="1.10.340.30:FF:000006">
    <property type="entry name" value="N-glycosylase/DNA lyase isoform X2"/>
    <property type="match status" value="1"/>
</dbReference>
<evidence type="ECO:0000256" key="1">
    <source>
        <dbReference type="ARBA" id="ARBA00004123"/>
    </source>
</evidence>
<dbReference type="Pfam" id="PF07934">
    <property type="entry name" value="OGG_N"/>
    <property type="match status" value="1"/>
</dbReference>
<name>A0A5N4CM04_CAMDR</name>
<dbReference type="InterPro" id="IPR023170">
    <property type="entry name" value="HhH_base_excis_C"/>
</dbReference>
<evidence type="ECO:0000256" key="9">
    <source>
        <dbReference type="ARBA" id="ARBA00023268"/>
    </source>
</evidence>
<evidence type="ECO:0000256" key="2">
    <source>
        <dbReference type="ARBA" id="ARBA00010679"/>
    </source>
</evidence>
<proteinExistence type="inferred from homology"/>
<evidence type="ECO:0000259" key="14">
    <source>
        <dbReference type="SMART" id="SM00478"/>
    </source>
</evidence>
<comment type="caution">
    <text evidence="15">The sequence shown here is derived from an EMBL/GenBank/DDBJ whole genome shotgun (WGS) entry which is preliminary data.</text>
</comment>
<dbReference type="Gene3D" id="1.10.1670.10">
    <property type="entry name" value="Helix-hairpin-Helix base-excision DNA repair enzymes (C-terminal)"/>
    <property type="match status" value="1"/>
</dbReference>
<dbReference type="FunFam" id="1.10.1670.10:FF:000005">
    <property type="entry name" value="N-glycosylase/DNA lyase OGG1"/>
    <property type="match status" value="1"/>
</dbReference>
<dbReference type="Proteomes" id="UP000299084">
    <property type="component" value="Unassembled WGS sequence"/>
</dbReference>
<keyword evidence="6" id="KW-0234">DNA repair</keyword>
<dbReference type="Pfam" id="PF00730">
    <property type="entry name" value="HhH-GPD"/>
    <property type="match status" value="1"/>
</dbReference>
<dbReference type="GO" id="GO:0140078">
    <property type="term" value="F:class I DNA-(apurinic or apyrimidinic site) endonuclease activity"/>
    <property type="evidence" value="ECO:0007669"/>
    <property type="project" value="UniProtKB-EC"/>
</dbReference>
<dbReference type="CDD" id="cd00056">
    <property type="entry name" value="ENDO3c"/>
    <property type="match status" value="1"/>
</dbReference>
<evidence type="ECO:0000256" key="13">
    <source>
        <dbReference type="ARBA" id="ARBA00073127"/>
    </source>
</evidence>
<dbReference type="FunFam" id="1.10.1670.10:FF:000013">
    <property type="entry name" value="8-oxoguanine DNA glycosylase"/>
    <property type="match status" value="1"/>
</dbReference>
<dbReference type="GO" id="GO:0006285">
    <property type="term" value="P:base-excision repair, AP site formation"/>
    <property type="evidence" value="ECO:0007669"/>
    <property type="project" value="TreeGrafter"/>
</dbReference>
<dbReference type="EMBL" id="JWIN03000022">
    <property type="protein sequence ID" value="KAB1259963.1"/>
    <property type="molecule type" value="Genomic_DNA"/>
</dbReference>
<dbReference type="GO" id="GO:0034039">
    <property type="term" value="F:8-oxo-7,8-dihydroguanine DNA N-glycosylase activity"/>
    <property type="evidence" value="ECO:0007669"/>
    <property type="project" value="InterPro"/>
</dbReference>
<accession>A0A5N4CM04</accession>
<dbReference type="InterPro" id="IPR011257">
    <property type="entry name" value="DNA_glycosylase"/>
</dbReference>
<dbReference type="PANTHER" id="PTHR10242">
    <property type="entry name" value="8-OXOGUANINE DNA GLYCOSYLASE"/>
    <property type="match status" value="1"/>
</dbReference>
<dbReference type="GO" id="GO:0005634">
    <property type="term" value="C:nucleus"/>
    <property type="evidence" value="ECO:0007669"/>
    <property type="project" value="UniProtKB-SubCell"/>
</dbReference>
<evidence type="ECO:0000256" key="11">
    <source>
        <dbReference type="ARBA" id="ARBA00025652"/>
    </source>
</evidence>
<keyword evidence="16" id="KW-1185">Reference proteome</keyword>
<dbReference type="PANTHER" id="PTHR10242:SF2">
    <property type="entry name" value="N-GLYCOSYLASE_DNA LYASE"/>
    <property type="match status" value="1"/>
</dbReference>
<evidence type="ECO:0000256" key="7">
    <source>
        <dbReference type="ARBA" id="ARBA00023239"/>
    </source>
</evidence>
<dbReference type="NCBIfam" id="TIGR00588">
    <property type="entry name" value="ogg"/>
    <property type="match status" value="1"/>
</dbReference>
<evidence type="ECO:0000256" key="3">
    <source>
        <dbReference type="ARBA" id="ARBA00012720"/>
    </source>
</evidence>
<evidence type="ECO:0000256" key="5">
    <source>
        <dbReference type="ARBA" id="ARBA00022801"/>
    </source>
</evidence>
<sequence length="298" mass="33535">MEQSPARGSGVLADQVWTLTQTEEQLYCTVYRGDKGQVGKATPEELKAMRQYFQLIVSLAQLYHHWSSMDPHFQEVAQKFQGVGLLQQDPIECLFSFICSSHNNIARIMGMVEQLCQAFGPRLIQLDDVTYYGFPRLQVLAGLEVEAQLRKLGLGYRARYVRASAQAIPEEWGGLPWLQQLCKAPYKEAHKALCTLTGVGTKVADCICLMALDKPQAVPVDIHVWQIAQRDCSWHPTTTQAKGPSPQANKELRNLFRSLWGPYAGWGQAVLFSADLRQAHRAQEPPAKCRKRYMGLEG</sequence>
<dbReference type="Gene3D" id="3.30.310.40">
    <property type="match status" value="1"/>
</dbReference>
<dbReference type="EC" id="4.2.99.18" evidence="3"/>
<keyword evidence="4" id="KW-0227">DNA damage</keyword>
<comment type="subcellular location">
    <subcellularLocation>
        <location evidence="1">Nucleus</location>
    </subcellularLocation>
</comment>
<keyword evidence="5" id="KW-0378">Hydrolase</keyword>
<keyword evidence="8" id="KW-0539">Nucleus</keyword>
<keyword evidence="9" id="KW-0511">Multifunctional enzyme</keyword>
<organism evidence="15 16">
    <name type="scientific">Camelus dromedarius</name>
    <name type="common">Dromedary</name>
    <name type="synonym">Arabian camel</name>
    <dbReference type="NCBI Taxonomy" id="9838"/>
    <lineage>
        <taxon>Eukaryota</taxon>
        <taxon>Metazoa</taxon>
        <taxon>Chordata</taxon>
        <taxon>Craniata</taxon>
        <taxon>Vertebrata</taxon>
        <taxon>Euteleostomi</taxon>
        <taxon>Mammalia</taxon>
        <taxon>Eutheria</taxon>
        <taxon>Laurasiatheria</taxon>
        <taxon>Artiodactyla</taxon>
        <taxon>Tylopoda</taxon>
        <taxon>Camelidae</taxon>
        <taxon>Camelus</taxon>
    </lineage>
</organism>
<dbReference type="InterPro" id="IPR012904">
    <property type="entry name" value="OGG_N"/>
</dbReference>
<dbReference type="GO" id="GO:0003684">
    <property type="term" value="F:damaged DNA binding"/>
    <property type="evidence" value="ECO:0007669"/>
    <property type="project" value="InterPro"/>
</dbReference>
<evidence type="ECO:0000313" key="16">
    <source>
        <dbReference type="Proteomes" id="UP000299084"/>
    </source>
</evidence>
<dbReference type="SUPFAM" id="SSF55945">
    <property type="entry name" value="TATA-box binding protein-like"/>
    <property type="match status" value="1"/>
</dbReference>
<evidence type="ECO:0000256" key="10">
    <source>
        <dbReference type="ARBA" id="ARBA00023295"/>
    </source>
</evidence>
<comment type="similarity">
    <text evidence="2">Belongs to the type-1 OGG1 family.</text>
</comment>
<dbReference type="SUPFAM" id="SSF48150">
    <property type="entry name" value="DNA-glycosylase"/>
    <property type="match status" value="1"/>
</dbReference>
<dbReference type="SMART" id="SM00478">
    <property type="entry name" value="ENDO3c"/>
    <property type="match status" value="1"/>
</dbReference>
<evidence type="ECO:0000256" key="8">
    <source>
        <dbReference type="ARBA" id="ARBA00023242"/>
    </source>
</evidence>
<feature type="domain" description="HhH-GPD" evidence="14">
    <location>
        <begin position="99"/>
        <end position="269"/>
    </location>
</feature>
<dbReference type="InterPro" id="IPR004577">
    <property type="entry name" value="Ogg1"/>
</dbReference>
<dbReference type="AlphaFoldDB" id="A0A5N4CM04"/>
<dbReference type="GO" id="GO:0005739">
    <property type="term" value="C:mitochondrion"/>
    <property type="evidence" value="ECO:0007669"/>
    <property type="project" value="UniProtKB-ARBA"/>
</dbReference>
<gene>
    <name evidence="15" type="ORF">Cadr_000025761</name>
</gene>
<evidence type="ECO:0000313" key="15">
    <source>
        <dbReference type="EMBL" id="KAB1259963.1"/>
    </source>
</evidence>
<reference evidence="15 16" key="1">
    <citation type="journal article" date="2019" name="Mol. Ecol. Resour.">
        <title>Improving Illumina assemblies with Hi-C and long reads: an example with the North African dromedary.</title>
        <authorList>
            <person name="Elbers J.P."/>
            <person name="Rogers M.F."/>
            <person name="Perelman P.L."/>
            <person name="Proskuryakova A.A."/>
            <person name="Serdyukova N.A."/>
            <person name="Johnson W.E."/>
            <person name="Horin P."/>
            <person name="Corander J."/>
            <person name="Murphy D."/>
            <person name="Burger P.A."/>
        </authorList>
    </citation>
    <scope>NUCLEOTIDE SEQUENCE [LARGE SCALE GENOMIC DNA]</scope>
    <source>
        <strain evidence="15">Drom800</strain>
        <tissue evidence="15">Blood</tissue>
    </source>
</reference>
<dbReference type="Gene3D" id="1.10.340.30">
    <property type="entry name" value="Hypothetical protein, domain 2"/>
    <property type="match status" value="1"/>
</dbReference>
<keyword evidence="7 15" id="KW-0456">Lyase</keyword>
<evidence type="ECO:0000256" key="12">
    <source>
        <dbReference type="ARBA" id="ARBA00044632"/>
    </source>
</evidence>
<comment type="function">
    <text evidence="11">DNA repair enzyme that incises DNA at 8-oxoG residues. Excises 7,8-dihydro-8-oxoguanine and 2,6-diamino-4-hydroxy-5-N-methylformamidopyrimidine (FAPY) from damaged DNA. Has a beta-lyase activity that nicks DNA 3' to the lesion.</text>
</comment>
<comment type="catalytic activity">
    <reaction evidence="12">
        <text>2'-deoxyribonucleotide-(2'-deoxyribose 5'-phosphate)-2'-deoxyribonucleotide-DNA = a 3'-end 2'-deoxyribonucleotide-(2,3-dehydro-2,3-deoxyribose 5'-phosphate)-DNA + a 5'-end 5'-phospho-2'-deoxyribonucleoside-DNA + H(+)</text>
        <dbReference type="Rhea" id="RHEA:66592"/>
        <dbReference type="Rhea" id="RHEA-COMP:13180"/>
        <dbReference type="Rhea" id="RHEA-COMP:16897"/>
        <dbReference type="Rhea" id="RHEA-COMP:17067"/>
        <dbReference type="ChEBI" id="CHEBI:15378"/>
        <dbReference type="ChEBI" id="CHEBI:136412"/>
        <dbReference type="ChEBI" id="CHEBI:157695"/>
        <dbReference type="ChEBI" id="CHEBI:167181"/>
        <dbReference type="EC" id="4.2.99.18"/>
    </reaction>
</comment>
<keyword evidence="10" id="KW-0326">Glycosidase</keyword>
<evidence type="ECO:0000256" key="4">
    <source>
        <dbReference type="ARBA" id="ARBA00022763"/>
    </source>
</evidence>
<dbReference type="InterPro" id="IPR003265">
    <property type="entry name" value="HhH-GPD_domain"/>
</dbReference>
<protein>
    <recommendedName>
        <fullName evidence="13">N-glycosylase/DNA lyase</fullName>
        <ecNumber evidence="3">4.2.99.18</ecNumber>
    </recommendedName>
</protein>